<dbReference type="VEuPathDB" id="FungiDB:PNEG_03077"/>
<keyword evidence="1" id="KW-0812">Transmembrane</keyword>
<sequence length="76" mass="8503">MAYIIVAGRAIKSEYIAIGTILSAASLLAYTIHRANKRAQQRLAGDPPIYAKSPEEEAFIRNKLEAFKQEQKVLKK</sequence>
<keyword evidence="3" id="KW-1185">Reference proteome</keyword>
<proteinExistence type="predicted"/>
<dbReference type="RefSeq" id="XP_007875133.1">
    <property type="nucleotide sequence ID" value="XM_007876942.1"/>
</dbReference>
<protein>
    <submittedName>
        <fullName evidence="2">Uncharacterized protein</fullName>
    </submittedName>
</protein>
<comment type="caution">
    <text evidence="2">The sequence shown here is derived from an EMBL/GenBank/DDBJ whole genome shotgun (WGS) entry which is preliminary data.</text>
</comment>
<keyword evidence="1" id="KW-1133">Transmembrane helix</keyword>
<keyword evidence="1" id="KW-0472">Membrane</keyword>
<organism evidence="2 3">
    <name type="scientific">Pneumocystis murina (strain B123)</name>
    <name type="common">Mouse pneumocystis pneumonia agent</name>
    <name type="synonym">Pneumocystis carinii f. sp. muris</name>
    <dbReference type="NCBI Taxonomy" id="1069680"/>
    <lineage>
        <taxon>Eukaryota</taxon>
        <taxon>Fungi</taxon>
        <taxon>Dikarya</taxon>
        <taxon>Ascomycota</taxon>
        <taxon>Taphrinomycotina</taxon>
        <taxon>Pneumocystomycetes</taxon>
        <taxon>Pneumocystaceae</taxon>
        <taxon>Pneumocystis</taxon>
    </lineage>
</organism>
<dbReference type="AlphaFoldDB" id="M7NNA6"/>
<dbReference type="GeneID" id="19896764"/>
<evidence type="ECO:0000256" key="1">
    <source>
        <dbReference type="SAM" id="Phobius"/>
    </source>
</evidence>
<reference evidence="3" key="1">
    <citation type="journal article" date="2016" name="Nat. Commun.">
        <title>Genome analysis of three Pneumocystis species reveals adaptation mechanisms to life exclusively in mammalian hosts.</title>
        <authorList>
            <person name="Ma L."/>
            <person name="Chen Z."/>
            <person name="Huang D.W."/>
            <person name="Kutty G."/>
            <person name="Ishihara M."/>
            <person name="Wang H."/>
            <person name="Abouelleil A."/>
            <person name="Bishop L."/>
            <person name="Davey E."/>
            <person name="Deng R."/>
            <person name="Deng X."/>
            <person name="Fan L."/>
            <person name="Fantoni G."/>
            <person name="Fitzgerald M."/>
            <person name="Gogineni E."/>
            <person name="Goldberg J.M."/>
            <person name="Handley G."/>
            <person name="Hu X."/>
            <person name="Huber C."/>
            <person name="Jiao X."/>
            <person name="Jones K."/>
            <person name="Levin J.Z."/>
            <person name="Liu Y."/>
            <person name="Macdonald P."/>
            <person name="Melnikov A."/>
            <person name="Raley C."/>
            <person name="Sassi M."/>
            <person name="Sherman B.T."/>
            <person name="Song X."/>
            <person name="Sykes S."/>
            <person name="Tran B."/>
            <person name="Walsh L."/>
            <person name="Xia Y."/>
            <person name="Yang J."/>
            <person name="Young S."/>
            <person name="Zeng Q."/>
            <person name="Zheng X."/>
            <person name="Stephens R."/>
            <person name="Nusbaum C."/>
            <person name="Birren B.W."/>
            <person name="Azadi P."/>
            <person name="Lempicki R.A."/>
            <person name="Cuomo C.A."/>
            <person name="Kovacs J.A."/>
        </authorList>
    </citation>
    <scope>NUCLEOTIDE SEQUENCE [LARGE SCALE GENOMIC DNA]</scope>
    <source>
        <strain evidence="3">B123</strain>
    </source>
</reference>
<dbReference type="Pfam" id="PF11022">
    <property type="entry name" value="ATP19"/>
    <property type="match status" value="1"/>
</dbReference>
<dbReference type="Proteomes" id="UP000011958">
    <property type="component" value="Unassembled WGS sequence"/>
</dbReference>
<evidence type="ECO:0000313" key="3">
    <source>
        <dbReference type="Proteomes" id="UP000011958"/>
    </source>
</evidence>
<feature type="transmembrane region" description="Helical" evidence="1">
    <location>
        <begin position="15"/>
        <end position="32"/>
    </location>
</feature>
<name>M7NNA6_PNEMU</name>
<evidence type="ECO:0000313" key="2">
    <source>
        <dbReference type="EMBL" id="EMR08601.1"/>
    </source>
</evidence>
<dbReference type="EMBL" id="AFWA02000015">
    <property type="protein sequence ID" value="EMR08601.1"/>
    <property type="molecule type" value="Genomic_DNA"/>
</dbReference>
<dbReference type="OrthoDB" id="2094445at2759"/>
<accession>M7NNA6</accession>
<gene>
    <name evidence="2" type="ORF">PNEG_03077</name>
</gene>
<dbReference type="HOGENOM" id="CLU_172736_0_0_1"/>
<dbReference type="InterPro" id="IPR021278">
    <property type="entry name" value="ATP19"/>
</dbReference>